<evidence type="ECO:0000256" key="2">
    <source>
        <dbReference type="SAM" id="Phobius"/>
    </source>
</evidence>
<dbReference type="InterPro" id="IPR039987">
    <property type="entry name" value="PGRL1"/>
</dbReference>
<feature type="region of interest" description="Disordered" evidence="1">
    <location>
        <begin position="27"/>
        <end position="62"/>
    </location>
</feature>
<proteinExistence type="predicted"/>
<keyword evidence="2" id="KW-0812">Transmembrane</keyword>
<evidence type="ECO:0000256" key="1">
    <source>
        <dbReference type="SAM" id="MobiDB-lite"/>
    </source>
</evidence>
<keyword evidence="3" id="KW-0732">Signal</keyword>
<dbReference type="PANTHER" id="PTHR31032:SF1">
    <property type="entry name" value="PGR5-LIKE PROTEIN 1B, CHLOROPLASTIC"/>
    <property type="match status" value="1"/>
</dbReference>
<name>A0A7S4T4N1_9STRA</name>
<keyword evidence="2" id="KW-0472">Membrane</keyword>
<dbReference type="PANTHER" id="PTHR31032">
    <property type="entry name" value="PGR5-LIKE PROTEIN 1B, CHLOROPLASTIC"/>
    <property type="match status" value="1"/>
</dbReference>
<dbReference type="GO" id="GO:0016730">
    <property type="term" value="F:oxidoreductase activity, acting on iron-sulfur proteins as donors"/>
    <property type="evidence" value="ECO:0007669"/>
    <property type="project" value="InterPro"/>
</dbReference>
<reference evidence="4" key="1">
    <citation type="submission" date="2021-01" db="EMBL/GenBank/DDBJ databases">
        <authorList>
            <person name="Corre E."/>
            <person name="Pelletier E."/>
            <person name="Niang G."/>
            <person name="Scheremetjew M."/>
            <person name="Finn R."/>
            <person name="Kale V."/>
            <person name="Holt S."/>
            <person name="Cochrane G."/>
            <person name="Meng A."/>
            <person name="Brown T."/>
            <person name="Cohen L."/>
        </authorList>
    </citation>
    <scope>NUCLEOTIDE SEQUENCE</scope>
    <source>
        <strain evidence="4">GSO104</strain>
    </source>
</reference>
<keyword evidence="2" id="KW-1133">Transmembrane helix</keyword>
<dbReference type="AlphaFoldDB" id="A0A7S4T4N1"/>
<sequence length="314" mass="35183">MKSAILAAALAVIIHSCDAFSTQSRISVKSPGSSTFGNRNARPWHLPMSTKEEGTKAKSERLTEGGECIPEDEYCAVDKKTGAYIRLTLAEKERIFIDSLQSYYINGRQLLDDADFDLLKEDLSWNGSKLVQLNRKETRYLAAMEAYLKGEPIMSDEEYNTLKKELKEDGSQFAVSEEPKCYIDTGICTVTLKEDFFRSNLIYLPAAAILTIVWLGFGFELIEPFVRLNPIVLTLLGSPLIYRGTKKITDEYIFPGNKIAYGPCPACEAENRVYFGDILGVEGFKDLATIKCTNCKEEFSIQRDSLRASTLPKV</sequence>
<accession>A0A7S4T4N1</accession>
<dbReference type="GO" id="GO:0009535">
    <property type="term" value="C:chloroplast thylakoid membrane"/>
    <property type="evidence" value="ECO:0007669"/>
    <property type="project" value="InterPro"/>
</dbReference>
<feature type="compositionally biased region" description="Basic and acidic residues" evidence="1">
    <location>
        <begin position="50"/>
        <end position="62"/>
    </location>
</feature>
<organism evidence="4">
    <name type="scientific">Ditylum brightwellii</name>
    <dbReference type="NCBI Taxonomy" id="49249"/>
    <lineage>
        <taxon>Eukaryota</taxon>
        <taxon>Sar</taxon>
        <taxon>Stramenopiles</taxon>
        <taxon>Ochrophyta</taxon>
        <taxon>Bacillariophyta</taxon>
        <taxon>Mediophyceae</taxon>
        <taxon>Lithodesmiophycidae</taxon>
        <taxon>Lithodesmiales</taxon>
        <taxon>Lithodesmiaceae</taxon>
        <taxon>Ditylum</taxon>
    </lineage>
</organism>
<dbReference type="EMBL" id="HBNS01059280">
    <property type="protein sequence ID" value="CAE4665180.1"/>
    <property type="molecule type" value="Transcribed_RNA"/>
</dbReference>
<feature type="signal peptide" evidence="3">
    <location>
        <begin position="1"/>
        <end position="19"/>
    </location>
</feature>
<feature type="compositionally biased region" description="Polar residues" evidence="1">
    <location>
        <begin position="27"/>
        <end position="38"/>
    </location>
</feature>
<evidence type="ECO:0000256" key="3">
    <source>
        <dbReference type="SAM" id="SignalP"/>
    </source>
</evidence>
<feature type="transmembrane region" description="Helical" evidence="2">
    <location>
        <begin position="201"/>
        <end position="222"/>
    </location>
</feature>
<dbReference type="GO" id="GO:0009773">
    <property type="term" value="P:photosynthetic electron transport in photosystem I"/>
    <property type="evidence" value="ECO:0007669"/>
    <property type="project" value="InterPro"/>
</dbReference>
<protein>
    <submittedName>
        <fullName evidence="4">Uncharacterized protein</fullName>
    </submittedName>
</protein>
<gene>
    <name evidence="4" type="ORF">DBRI00130_LOCUS42622</name>
</gene>
<evidence type="ECO:0000313" key="4">
    <source>
        <dbReference type="EMBL" id="CAE4665180.1"/>
    </source>
</evidence>
<feature type="chain" id="PRO_5031378793" evidence="3">
    <location>
        <begin position="20"/>
        <end position="314"/>
    </location>
</feature>